<dbReference type="InterPro" id="IPR011624">
    <property type="entry name" value="Metal-dep_PHydrolase_7TM_extra"/>
</dbReference>
<organism evidence="3 4">
    <name type="scientific">Rubrobacter marinus</name>
    <dbReference type="NCBI Taxonomy" id="2653852"/>
    <lineage>
        <taxon>Bacteria</taxon>
        <taxon>Bacillati</taxon>
        <taxon>Actinomycetota</taxon>
        <taxon>Rubrobacteria</taxon>
        <taxon>Rubrobacterales</taxon>
        <taxon>Rubrobacteraceae</taxon>
        <taxon>Rubrobacter</taxon>
    </lineage>
</organism>
<feature type="compositionally biased region" description="Basic and acidic residues" evidence="1">
    <location>
        <begin position="8"/>
        <end position="19"/>
    </location>
</feature>
<evidence type="ECO:0000256" key="1">
    <source>
        <dbReference type="SAM" id="MobiDB-lite"/>
    </source>
</evidence>
<proteinExistence type="predicted"/>
<sequence>MNEPPDNQAREDRAQDLRETNGAAAENGGAPAPPREAPAEGPQAPGKRPEEFHRLPTRSEKFRGWVDGLPRMRFYVTLLVITWLSLTVLISLDPRPTFSTGGLPGSGAGYEVGSVARDDVFAQRGVTYVDPVATEAAREEARDEAPVAYRQDAGIPTRQTEAAAGFFDEVRGIRASGGEPEEKVARVTGAAPFPLPENAARSLVFLEDEEVDEAERYVVENLDELYGTTPVGDDGVEEAASGSCRSRRRASGSPRPREGTPPASLRSWSTC</sequence>
<keyword evidence="4" id="KW-1185">Reference proteome</keyword>
<dbReference type="RefSeq" id="WP_166396481.1">
    <property type="nucleotide sequence ID" value="NZ_CP045121.1"/>
</dbReference>
<evidence type="ECO:0000313" key="4">
    <source>
        <dbReference type="Proteomes" id="UP000502706"/>
    </source>
</evidence>
<dbReference type="Pfam" id="PF07697">
    <property type="entry name" value="7TMR-HDED"/>
    <property type="match status" value="1"/>
</dbReference>
<name>A0A6G8PX64_9ACTN</name>
<evidence type="ECO:0000313" key="3">
    <source>
        <dbReference type="EMBL" id="QIN78811.1"/>
    </source>
</evidence>
<dbReference type="KEGG" id="rmar:GBA65_10080"/>
<protein>
    <recommendedName>
        <fullName evidence="2">Metal-dependent phosphohydrolase 7TM extracellular domain-containing protein</fullName>
    </recommendedName>
</protein>
<feature type="region of interest" description="Disordered" evidence="1">
    <location>
        <begin position="1"/>
        <end position="55"/>
    </location>
</feature>
<gene>
    <name evidence="3" type="ORF">GBA65_10080</name>
</gene>
<dbReference type="EMBL" id="CP045121">
    <property type="protein sequence ID" value="QIN78811.1"/>
    <property type="molecule type" value="Genomic_DNA"/>
</dbReference>
<accession>A0A6G8PX64</accession>
<reference evidence="3 4" key="1">
    <citation type="submission" date="2019-10" db="EMBL/GenBank/DDBJ databases">
        <title>Rubrobacter sp nov SCSIO 52915 isolated from a deep-sea sediment in the South China Sea.</title>
        <authorList>
            <person name="Chen R.W."/>
        </authorList>
    </citation>
    <scope>NUCLEOTIDE SEQUENCE [LARGE SCALE GENOMIC DNA]</scope>
    <source>
        <strain evidence="3 4">SCSIO 52915</strain>
    </source>
</reference>
<evidence type="ECO:0000259" key="2">
    <source>
        <dbReference type="Pfam" id="PF07697"/>
    </source>
</evidence>
<feature type="region of interest" description="Disordered" evidence="1">
    <location>
        <begin position="223"/>
        <end position="271"/>
    </location>
</feature>
<dbReference type="Proteomes" id="UP000502706">
    <property type="component" value="Chromosome"/>
</dbReference>
<feature type="domain" description="Metal-dependent phosphohydrolase 7TM extracellular" evidence="2">
    <location>
        <begin position="111"/>
        <end position="238"/>
    </location>
</feature>
<dbReference type="AlphaFoldDB" id="A0A6G8PX64"/>